<reference evidence="1 2" key="1">
    <citation type="submission" date="2018-11" db="EMBL/GenBank/DDBJ databases">
        <title>Genome sequencing and analysis.</title>
        <authorList>
            <person name="Huang Y.-T."/>
        </authorList>
    </citation>
    <scope>NUCLEOTIDE SEQUENCE [LARGE SCALE GENOMIC DNA]</scope>
    <source>
        <strain evidence="1 2">SHIN</strain>
    </source>
</reference>
<proteinExistence type="predicted"/>
<evidence type="ECO:0000313" key="1">
    <source>
        <dbReference type="EMBL" id="NNV21741.1"/>
    </source>
</evidence>
<protein>
    <submittedName>
        <fullName evidence="1">Uncharacterized protein</fullName>
    </submittedName>
</protein>
<sequence>MEDVENLRNRPPNDIDVVTFFKLPDGMTQQELFDSSIVFSDNNYIKNTFLVDGYFMPLSDSLEDWHVQQISYWYSMWSHTREQNWKGFIRVDLAPEQDVAAREIVEHMQQAEAGI</sequence>
<comment type="caution">
    <text evidence="1">The sequence shown here is derived from an EMBL/GenBank/DDBJ whole genome shotgun (WGS) entry which is preliminary data.</text>
</comment>
<organism evidence="1 2">
    <name type="scientific">Brucella pseudogrignonensis</name>
    <dbReference type="NCBI Taxonomy" id="419475"/>
    <lineage>
        <taxon>Bacteria</taxon>
        <taxon>Pseudomonadati</taxon>
        <taxon>Pseudomonadota</taxon>
        <taxon>Alphaproteobacteria</taxon>
        <taxon>Hyphomicrobiales</taxon>
        <taxon>Brucellaceae</taxon>
        <taxon>Brucella/Ochrobactrum group</taxon>
        <taxon>Brucella</taxon>
    </lineage>
</organism>
<dbReference type="EMBL" id="PKQI01000002">
    <property type="protein sequence ID" value="NNV21741.1"/>
    <property type="molecule type" value="Genomic_DNA"/>
</dbReference>
<name>A0A7Y3T630_9HYPH</name>
<dbReference type="InterPro" id="IPR053860">
    <property type="entry name" value="DUF6932"/>
</dbReference>
<gene>
    <name evidence="1" type="ORF">EHE22_15065</name>
</gene>
<evidence type="ECO:0000313" key="2">
    <source>
        <dbReference type="Proteomes" id="UP000526233"/>
    </source>
</evidence>
<dbReference type="Proteomes" id="UP000526233">
    <property type="component" value="Unassembled WGS sequence"/>
</dbReference>
<accession>A0A7Y3T630</accession>
<dbReference type="AlphaFoldDB" id="A0A7Y3T630"/>
<dbReference type="Pfam" id="PF22014">
    <property type="entry name" value="DUF6932"/>
    <property type="match status" value="1"/>
</dbReference>